<feature type="coiled-coil region" evidence="3">
    <location>
        <begin position="244"/>
        <end position="278"/>
    </location>
</feature>
<comment type="subcellular location">
    <subcellularLocation>
        <location evidence="1">Cytoplasm</location>
    </subcellularLocation>
</comment>
<feature type="coiled-coil region" evidence="3">
    <location>
        <begin position="325"/>
        <end position="380"/>
    </location>
</feature>
<dbReference type="GO" id="GO:0008017">
    <property type="term" value="F:microtubule binding"/>
    <property type="evidence" value="ECO:0007669"/>
    <property type="project" value="InterPro"/>
</dbReference>
<evidence type="ECO:0000256" key="4">
    <source>
        <dbReference type="SAM" id="MobiDB-lite"/>
    </source>
</evidence>
<sequence>MLSQRQFHDNTASSLFSLPPGGSDYEERMRLESNLDDNPHLPDFSFSNDGEVEHARHDPHPHSFRSYDSGIFQRGHDFDDGQGYTTSTAAHHASAVTLSAGLAQGRTSPSDAEYDPDRPLAGLDLRKAKREISILSHSNAASLTDALHRQKSFSPRRPTKTSQPRADKENNPPSAHKASSNSQSQSFKFPNNSAPTTPHRRVRLPDITGLTSAVSSPSKVPYSLSTHATLPSESESVQSMQTRLQAAIRESAAFRAQVEELERKLQETLEREREMSLILRETKQSHNRALDEVVKEKMGLESLVASLRFQQSRLDKALSERTSELASLRLALAREKQTSESLREEVARGQRALDAKDVLYKERLDEVRRLRQEISRLEKDCIYLRGCVERALEQAQRDATKSADNLRSLKEFTISELSAADLPDVSEAPRRHDLSVLVERTEPSATTKPEMPSRNTTPTPSSRSTSRLDVTKTRATFGGGSTRTRFIDETELSRVQSDIDERRSEVSQGSRSQDPFDLPSAAQSPRDDLAKGTTYPTTNPIPLAGPSGYVHTPGGGHRPAKSISERVLAGTRPPTPQPNAQRDRHEEAPTTPTSRQEPLKPETPFPQIRGRHMERLFFTVPEHDAARCSACHRKKRTSSMRSEKLDTPQWLKQANFLDDGGQIRPPDRNIQENVQARNSSPEERRATKEQGGSGHNDQKLPPQTVLARVLRELEDDFAHYKEIYIELAEQYKHLDAACNVAKRHVLAEHLVDVVKTLDRKGGQISRLYELLNFKDQDDKNPRDPNAQ</sequence>
<dbReference type="Proteomes" id="UP000076722">
    <property type="component" value="Unassembled WGS sequence"/>
</dbReference>
<feature type="region of interest" description="Disordered" evidence="4">
    <location>
        <begin position="143"/>
        <end position="203"/>
    </location>
</feature>
<evidence type="ECO:0000256" key="3">
    <source>
        <dbReference type="SAM" id="Coils"/>
    </source>
</evidence>
<feature type="compositionally biased region" description="Polar residues" evidence="4">
    <location>
        <begin position="1"/>
        <end position="16"/>
    </location>
</feature>
<dbReference type="EMBL" id="KV419421">
    <property type="protein sequence ID" value="KZS90544.1"/>
    <property type="molecule type" value="Genomic_DNA"/>
</dbReference>
<feature type="region of interest" description="Disordered" evidence="4">
    <location>
        <begin position="1"/>
        <end position="70"/>
    </location>
</feature>
<keyword evidence="7" id="KW-1185">Reference proteome</keyword>
<keyword evidence="3" id="KW-0175">Coiled coil</keyword>
<gene>
    <name evidence="6" type="ORF">SISNIDRAFT_551543</name>
</gene>
<evidence type="ECO:0000313" key="7">
    <source>
        <dbReference type="Proteomes" id="UP000076722"/>
    </source>
</evidence>
<evidence type="ECO:0000256" key="1">
    <source>
        <dbReference type="ARBA" id="ARBA00004496"/>
    </source>
</evidence>
<dbReference type="OrthoDB" id="76453at2759"/>
<feature type="region of interest" description="Disordered" evidence="4">
    <location>
        <begin position="425"/>
        <end position="611"/>
    </location>
</feature>
<feature type="compositionally biased region" description="Basic and acidic residues" evidence="4">
    <location>
        <begin position="485"/>
        <end position="505"/>
    </location>
</feature>
<evidence type="ECO:0000313" key="6">
    <source>
        <dbReference type="EMBL" id="KZS90544.1"/>
    </source>
</evidence>
<reference evidence="6 7" key="1">
    <citation type="journal article" date="2016" name="Mol. Biol. Evol.">
        <title>Comparative Genomics of Early-Diverging Mushroom-Forming Fungi Provides Insights into the Origins of Lignocellulose Decay Capabilities.</title>
        <authorList>
            <person name="Nagy L.G."/>
            <person name="Riley R."/>
            <person name="Tritt A."/>
            <person name="Adam C."/>
            <person name="Daum C."/>
            <person name="Floudas D."/>
            <person name="Sun H."/>
            <person name="Yadav J.S."/>
            <person name="Pangilinan J."/>
            <person name="Larsson K.H."/>
            <person name="Matsuura K."/>
            <person name="Barry K."/>
            <person name="Labutti K."/>
            <person name="Kuo R."/>
            <person name="Ohm R.A."/>
            <person name="Bhattacharya S.S."/>
            <person name="Shirouzu T."/>
            <person name="Yoshinaga Y."/>
            <person name="Martin F.M."/>
            <person name="Grigoriev I.V."/>
            <person name="Hibbett D.S."/>
        </authorList>
    </citation>
    <scope>NUCLEOTIDE SEQUENCE [LARGE SCALE GENOMIC DNA]</scope>
    <source>
        <strain evidence="6 7">HHB9708</strain>
    </source>
</reference>
<dbReference type="InterPro" id="IPR024957">
    <property type="entry name" value="Cep57_MT-bd_dom"/>
</dbReference>
<dbReference type="Pfam" id="PF06657">
    <property type="entry name" value="Cep57_MT_bd"/>
    <property type="match status" value="1"/>
</dbReference>
<name>A0A164RGQ1_9AGAM</name>
<dbReference type="GO" id="GO:0005737">
    <property type="term" value="C:cytoplasm"/>
    <property type="evidence" value="ECO:0007669"/>
    <property type="project" value="UniProtKB-SubCell"/>
</dbReference>
<feature type="compositionally biased region" description="Low complexity" evidence="4">
    <location>
        <begin position="452"/>
        <end position="467"/>
    </location>
</feature>
<keyword evidence="2" id="KW-0963">Cytoplasm</keyword>
<proteinExistence type="predicted"/>
<feature type="compositionally biased region" description="Basic and acidic residues" evidence="4">
    <location>
        <begin position="25"/>
        <end position="40"/>
    </location>
</feature>
<feature type="compositionally biased region" description="Polar residues" evidence="4">
    <location>
        <begin position="171"/>
        <end position="196"/>
    </location>
</feature>
<feature type="compositionally biased region" description="Basic and acidic residues" evidence="4">
    <location>
        <begin position="427"/>
        <end position="442"/>
    </location>
</feature>
<evidence type="ECO:0000259" key="5">
    <source>
        <dbReference type="Pfam" id="PF06657"/>
    </source>
</evidence>
<protein>
    <recommendedName>
        <fullName evidence="5">Cep57 centrosome microtubule-binding domain-containing protein</fullName>
    </recommendedName>
</protein>
<organism evidence="6 7">
    <name type="scientific">Sistotremastrum niveocremeum HHB9708</name>
    <dbReference type="NCBI Taxonomy" id="1314777"/>
    <lineage>
        <taxon>Eukaryota</taxon>
        <taxon>Fungi</taxon>
        <taxon>Dikarya</taxon>
        <taxon>Basidiomycota</taxon>
        <taxon>Agaricomycotina</taxon>
        <taxon>Agaricomycetes</taxon>
        <taxon>Sistotremastrales</taxon>
        <taxon>Sistotremastraceae</taxon>
        <taxon>Sertulicium</taxon>
        <taxon>Sertulicium niveocremeum</taxon>
    </lineage>
</organism>
<feature type="domain" description="Cep57 centrosome microtubule-binding" evidence="5">
    <location>
        <begin position="699"/>
        <end position="769"/>
    </location>
</feature>
<feature type="compositionally biased region" description="Basic and acidic residues" evidence="4">
    <location>
        <begin position="51"/>
        <end position="61"/>
    </location>
</feature>
<feature type="region of interest" description="Disordered" evidence="4">
    <location>
        <begin position="630"/>
        <end position="702"/>
    </location>
</feature>
<dbReference type="AlphaFoldDB" id="A0A164RGQ1"/>
<accession>A0A164RGQ1</accession>
<evidence type="ECO:0000256" key="2">
    <source>
        <dbReference type="ARBA" id="ARBA00022490"/>
    </source>
</evidence>